<evidence type="ECO:0000313" key="2">
    <source>
        <dbReference type="Proteomes" id="UP000215059"/>
    </source>
</evidence>
<organism evidence="1 2">
    <name type="scientific">Fictibacillus aquaticus</name>
    <dbReference type="NCBI Taxonomy" id="2021314"/>
    <lineage>
        <taxon>Bacteria</taxon>
        <taxon>Bacillati</taxon>
        <taxon>Bacillota</taxon>
        <taxon>Bacilli</taxon>
        <taxon>Bacillales</taxon>
        <taxon>Fictibacillaceae</taxon>
        <taxon>Fictibacillus</taxon>
    </lineage>
</organism>
<name>A0A235FDD6_9BACL</name>
<dbReference type="RefSeq" id="WP_094251327.1">
    <property type="nucleotide sequence ID" value="NZ_JBHLXL010000001.1"/>
</dbReference>
<dbReference type="AlphaFoldDB" id="A0A235FDD6"/>
<dbReference type="Proteomes" id="UP000215059">
    <property type="component" value="Unassembled WGS sequence"/>
</dbReference>
<accession>A0A235FDD6</accession>
<protein>
    <submittedName>
        <fullName evidence="1">Uncharacterized protein</fullName>
    </submittedName>
</protein>
<keyword evidence="2" id="KW-1185">Reference proteome</keyword>
<evidence type="ECO:0000313" key="1">
    <source>
        <dbReference type="EMBL" id="OYD59366.1"/>
    </source>
</evidence>
<reference evidence="1 2" key="1">
    <citation type="submission" date="2017-07" db="EMBL/GenBank/DDBJ databases">
        <title>Fictibacillus sp. nov. GDSW-R2A3 Genome sequencing and assembly.</title>
        <authorList>
            <person name="Mayilraj S."/>
        </authorList>
    </citation>
    <scope>NUCLEOTIDE SEQUENCE [LARGE SCALE GENOMIC DNA]</scope>
    <source>
        <strain evidence="1 2">GDSW-R2A3</strain>
    </source>
</reference>
<comment type="caution">
    <text evidence="1">The sequence shown here is derived from an EMBL/GenBank/DDBJ whole genome shotgun (WGS) entry which is preliminary data.</text>
</comment>
<dbReference type="EMBL" id="NOII01000001">
    <property type="protein sequence ID" value="OYD59366.1"/>
    <property type="molecule type" value="Genomic_DNA"/>
</dbReference>
<sequence>MFNGYENEDDYVRSLKKNETYRFSYNYEIVVNRFGDGDDDVELADASVDITVSWDDSSVPGYIISWNVDAPTSLPNEWTNSKEEIVKEVIVRYLYSDLEANGISSETFKFV</sequence>
<dbReference type="OrthoDB" id="2967040at2"/>
<gene>
    <name evidence="1" type="ORF">CGZ90_05615</name>
</gene>
<proteinExistence type="predicted"/>